<dbReference type="InterPro" id="IPR008920">
    <property type="entry name" value="TF_FadR/GntR_C"/>
</dbReference>
<organism evidence="5 6">
    <name type="scientific">Aerophobetes bacterium</name>
    <dbReference type="NCBI Taxonomy" id="2030807"/>
    <lineage>
        <taxon>Bacteria</taxon>
        <taxon>Candidatus Aerophobota</taxon>
    </lineage>
</organism>
<feature type="domain" description="HTH gntR-type" evidence="4">
    <location>
        <begin position="1"/>
        <end position="67"/>
    </location>
</feature>
<keyword evidence="2" id="KW-0238">DNA-binding</keyword>
<dbReference type="InterPro" id="IPR036390">
    <property type="entry name" value="WH_DNA-bd_sf"/>
</dbReference>
<dbReference type="SMART" id="SM00895">
    <property type="entry name" value="FCD"/>
    <property type="match status" value="1"/>
</dbReference>
<dbReference type="CDD" id="cd07377">
    <property type="entry name" value="WHTH_GntR"/>
    <property type="match status" value="1"/>
</dbReference>
<dbReference type="Pfam" id="PF00392">
    <property type="entry name" value="GntR"/>
    <property type="match status" value="1"/>
</dbReference>
<dbReference type="InterPro" id="IPR011711">
    <property type="entry name" value="GntR_C"/>
</dbReference>
<dbReference type="InterPro" id="IPR000524">
    <property type="entry name" value="Tscrpt_reg_HTH_GntR"/>
</dbReference>
<dbReference type="EMBL" id="SOKU01000114">
    <property type="protein sequence ID" value="TES86267.1"/>
    <property type="molecule type" value="Genomic_DNA"/>
</dbReference>
<keyword evidence="3" id="KW-0804">Transcription</keyword>
<dbReference type="SUPFAM" id="SSF48008">
    <property type="entry name" value="GntR ligand-binding domain-like"/>
    <property type="match status" value="1"/>
</dbReference>
<proteinExistence type="predicted"/>
<protein>
    <submittedName>
        <fullName evidence="5">GntR family transcriptional regulator</fullName>
    </submittedName>
</protein>
<dbReference type="Gene3D" id="1.20.120.530">
    <property type="entry name" value="GntR ligand-binding domain-like"/>
    <property type="match status" value="1"/>
</dbReference>
<dbReference type="Pfam" id="PF07729">
    <property type="entry name" value="FCD"/>
    <property type="match status" value="1"/>
</dbReference>
<reference evidence="5 6" key="1">
    <citation type="submission" date="2019-03" db="EMBL/GenBank/DDBJ databases">
        <title>Metabolic potential of uncultured bacteria and archaea associated with petroleum seepage in deep-sea sediments.</title>
        <authorList>
            <person name="Dong X."/>
            <person name="Hubert C."/>
        </authorList>
    </citation>
    <scope>NUCLEOTIDE SEQUENCE [LARGE SCALE GENOMIC DNA]</scope>
    <source>
        <strain evidence="5">E44_bin92</strain>
    </source>
</reference>
<dbReference type="PANTHER" id="PTHR43537">
    <property type="entry name" value="TRANSCRIPTIONAL REGULATOR, GNTR FAMILY"/>
    <property type="match status" value="1"/>
</dbReference>
<evidence type="ECO:0000256" key="3">
    <source>
        <dbReference type="ARBA" id="ARBA00023163"/>
    </source>
</evidence>
<comment type="caution">
    <text evidence="5">The sequence shown here is derived from an EMBL/GenBank/DDBJ whole genome shotgun (WGS) entry which is preliminary data.</text>
</comment>
<sequence>MNKNTLYSILREKIVLADYKPGQILKEKKLMEEFGIGRTPLRELLIRLDAEGLVEIVPYSGAYVSSVEFHHLVDVMEVRRLLVRMAGRLAAERATKGEIEKMTNFLDNFKADLDEKEVIKLDCKFHDLVNMATHNQVLYEILQALRDRVLRLWILPKDKSFVYGFKGDFQRLIAAIKKRDKETAASILAAHSESFIERIKAQL</sequence>
<evidence type="ECO:0000256" key="2">
    <source>
        <dbReference type="ARBA" id="ARBA00023125"/>
    </source>
</evidence>
<dbReference type="SUPFAM" id="SSF46785">
    <property type="entry name" value="Winged helix' DNA-binding domain"/>
    <property type="match status" value="1"/>
</dbReference>
<evidence type="ECO:0000259" key="4">
    <source>
        <dbReference type="PROSITE" id="PS50949"/>
    </source>
</evidence>
<dbReference type="SMART" id="SM00345">
    <property type="entry name" value="HTH_GNTR"/>
    <property type="match status" value="1"/>
</dbReference>
<dbReference type="Proteomes" id="UP000320781">
    <property type="component" value="Unassembled WGS sequence"/>
</dbReference>
<name>A0A523QKL9_UNCAE</name>
<keyword evidence="1" id="KW-0805">Transcription regulation</keyword>
<dbReference type="PANTHER" id="PTHR43537:SF5">
    <property type="entry name" value="UXU OPERON TRANSCRIPTIONAL REGULATOR"/>
    <property type="match status" value="1"/>
</dbReference>
<accession>A0A523QKL9</accession>
<evidence type="ECO:0000313" key="6">
    <source>
        <dbReference type="Proteomes" id="UP000320781"/>
    </source>
</evidence>
<evidence type="ECO:0000313" key="5">
    <source>
        <dbReference type="EMBL" id="TES86267.1"/>
    </source>
</evidence>
<dbReference type="Gene3D" id="1.10.10.10">
    <property type="entry name" value="Winged helix-like DNA-binding domain superfamily/Winged helix DNA-binding domain"/>
    <property type="match status" value="1"/>
</dbReference>
<evidence type="ECO:0000256" key="1">
    <source>
        <dbReference type="ARBA" id="ARBA00023015"/>
    </source>
</evidence>
<dbReference type="InterPro" id="IPR036388">
    <property type="entry name" value="WH-like_DNA-bd_sf"/>
</dbReference>
<dbReference type="PROSITE" id="PS50949">
    <property type="entry name" value="HTH_GNTR"/>
    <property type="match status" value="1"/>
</dbReference>
<dbReference type="AlphaFoldDB" id="A0A523QKL9"/>
<dbReference type="GO" id="GO:0003700">
    <property type="term" value="F:DNA-binding transcription factor activity"/>
    <property type="evidence" value="ECO:0007669"/>
    <property type="project" value="InterPro"/>
</dbReference>
<gene>
    <name evidence="5" type="ORF">E3J95_02380</name>
</gene>
<dbReference type="GO" id="GO:0003677">
    <property type="term" value="F:DNA binding"/>
    <property type="evidence" value="ECO:0007669"/>
    <property type="project" value="UniProtKB-KW"/>
</dbReference>
<dbReference type="PRINTS" id="PR00035">
    <property type="entry name" value="HTHGNTR"/>
</dbReference>